<keyword evidence="4" id="KW-1185">Reference proteome</keyword>
<dbReference type="InterPro" id="IPR015424">
    <property type="entry name" value="PyrdxlP-dep_Trfase"/>
</dbReference>
<evidence type="ECO:0000256" key="1">
    <source>
        <dbReference type="SAM" id="MobiDB-lite"/>
    </source>
</evidence>
<dbReference type="Pfam" id="PF00266">
    <property type="entry name" value="Aminotran_5"/>
    <property type="match status" value="1"/>
</dbReference>
<dbReference type="OrthoDB" id="250246at2"/>
<evidence type="ECO:0000259" key="2">
    <source>
        <dbReference type="Pfam" id="PF00266"/>
    </source>
</evidence>
<dbReference type="GO" id="GO:0008483">
    <property type="term" value="F:transaminase activity"/>
    <property type="evidence" value="ECO:0007669"/>
    <property type="project" value="UniProtKB-KW"/>
</dbReference>
<evidence type="ECO:0000313" key="4">
    <source>
        <dbReference type="Proteomes" id="UP000320513"/>
    </source>
</evidence>
<evidence type="ECO:0000313" key="3">
    <source>
        <dbReference type="EMBL" id="TVS84957.1"/>
    </source>
</evidence>
<name>A0A557XH05_9MYCO</name>
<keyword evidence="3" id="KW-0808">Transferase</keyword>
<feature type="domain" description="Aminotransferase class V" evidence="2">
    <location>
        <begin position="123"/>
        <end position="279"/>
    </location>
</feature>
<gene>
    <name evidence="3" type="ORF">FPZ47_20735</name>
</gene>
<organism evidence="3 4">
    <name type="scientific">Mycobacterium helveticum</name>
    <dbReference type="NCBI Taxonomy" id="2592811"/>
    <lineage>
        <taxon>Bacteria</taxon>
        <taxon>Bacillati</taxon>
        <taxon>Actinomycetota</taxon>
        <taxon>Actinomycetes</taxon>
        <taxon>Mycobacteriales</taxon>
        <taxon>Mycobacteriaceae</taxon>
        <taxon>Mycobacterium</taxon>
    </lineage>
</organism>
<feature type="region of interest" description="Disordered" evidence="1">
    <location>
        <begin position="26"/>
        <end position="51"/>
    </location>
</feature>
<feature type="compositionally biased region" description="Basic and acidic residues" evidence="1">
    <location>
        <begin position="37"/>
        <end position="46"/>
    </location>
</feature>
<dbReference type="InterPro" id="IPR015422">
    <property type="entry name" value="PyrdxlP-dep_Trfase_small"/>
</dbReference>
<proteinExistence type="predicted"/>
<dbReference type="EMBL" id="VMQU01000108">
    <property type="protein sequence ID" value="TVS84957.1"/>
    <property type="molecule type" value="Genomic_DNA"/>
</dbReference>
<comment type="caution">
    <text evidence="3">The sequence shown here is derived from an EMBL/GenBank/DDBJ whole genome shotgun (WGS) entry which is preliminary data.</text>
</comment>
<accession>A0A557XH05</accession>
<dbReference type="Proteomes" id="UP000320513">
    <property type="component" value="Unassembled WGS sequence"/>
</dbReference>
<dbReference type="SUPFAM" id="SSF53383">
    <property type="entry name" value="PLP-dependent transferases"/>
    <property type="match status" value="1"/>
</dbReference>
<dbReference type="Gene3D" id="3.40.640.10">
    <property type="entry name" value="Type I PLP-dependent aspartate aminotransferase-like (Major domain)"/>
    <property type="match status" value="1"/>
</dbReference>
<reference evidence="3 4" key="1">
    <citation type="submission" date="2019-07" db="EMBL/GenBank/DDBJ databases">
        <title>New Mycobacterium species.</title>
        <authorList>
            <person name="Tortoli E."/>
            <person name="Ghielmetti G."/>
            <person name="Friedel U."/>
            <person name="Trovato A."/>
        </authorList>
    </citation>
    <scope>NUCLEOTIDE SEQUENCE [LARGE SCALE GENOMIC DNA]</scope>
    <source>
        <strain evidence="3 4">16-83</strain>
    </source>
</reference>
<dbReference type="InterPro" id="IPR000192">
    <property type="entry name" value="Aminotrans_V_dom"/>
</dbReference>
<dbReference type="Gene3D" id="3.90.1150.10">
    <property type="entry name" value="Aspartate Aminotransferase, domain 1"/>
    <property type="match status" value="1"/>
</dbReference>
<dbReference type="AlphaFoldDB" id="A0A557XH05"/>
<sequence length="332" mass="34466">MITQSVEGRGDLLRASTHSGAMSSAILAEDSSVSEPTGREKGGPEPRRRRSGALVGVDASGVMSGSSVSSVVGLVAASIPDGSRVATVGGEFTSVTFPFAAQGARDITVTELPRGRFEAAAGDFDVVAASLVQSSDGSVLDVDVLRRSVAESATITVLDASQGLGWMDIEIPWADVVVAAGYKWLLGARGVAWASLSRRMSEALVPHAANPYASNDLWSSLYGLPLRLAGDARRFDASPAWLSVLAAGRALPWLAALDRTAVEAHVLGLASRLRDELGLAPAASPIVAIPTSRTIDAPHRAGIRASGRAGAVRVGFDLYNTQSDLELLLEAL</sequence>
<keyword evidence="3" id="KW-0032">Aminotransferase</keyword>
<dbReference type="InterPro" id="IPR015421">
    <property type="entry name" value="PyrdxlP-dep_Trfase_major"/>
</dbReference>
<protein>
    <submittedName>
        <fullName evidence="3">Aminotransferase class V-fold PLP-dependent enzyme</fullName>
    </submittedName>
</protein>